<name>A0A1Y2HMB7_9FUNG</name>
<dbReference type="GO" id="GO:0005739">
    <property type="term" value="C:mitochondrion"/>
    <property type="evidence" value="ECO:0007669"/>
    <property type="project" value="UniProtKB-SubCell"/>
</dbReference>
<evidence type="ECO:0000256" key="4">
    <source>
        <dbReference type="ARBA" id="ARBA00022801"/>
    </source>
</evidence>
<dbReference type="InterPro" id="IPR029045">
    <property type="entry name" value="ClpP/crotonase-like_dom_sf"/>
</dbReference>
<protein>
    <recommendedName>
        <fullName evidence="3">3-hydroxyisobutyryl-CoA hydrolase</fullName>
        <ecNumber evidence="3">3.1.2.4</ecNumber>
    </recommendedName>
    <alternativeName>
        <fullName evidence="6">3-hydroxyisobutyryl-coenzyme A hydrolase</fullName>
    </alternativeName>
</protein>
<dbReference type="EC" id="3.1.2.4" evidence="3"/>
<dbReference type="CDD" id="cd06558">
    <property type="entry name" value="crotonase-like"/>
    <property type="match status" value="1"/>
</dbReference>
<gene>
    <name evidence="9" type="ORF">BCR44DRAFT_1433469</name>
</gene>
<feature type="domain" description="Enoyl-CoA hydratase/isomerase" evidence="8">
    <location>
        <begin position="49"/>
        <end position="363"/>
    </location>
</feature>
<evidence type="ECO:0000259" key="8">
    <source>
        <dbReference type="Pfam" id="PF16113"/>
    </source>
</evidence>
<keyword evidence="4" id="KW-0378">Hydrolase</keyword>
<feature type="region of interest" description="Disordered" evidence="7">
    <location>
        <begin position="1"/>
        <end position="30"/>
    </location>
</feature>
<sequence>MTARHASSSSSSSPATATATASGPTTATPAAAADSTLEMLQRKHLNGRLFTFNRPAAFNALNLDMIRTMTPQLKAWESSDACNVILLRSDHKKAFCAGGDVKTLVEHINKGEFELATQFMKEEYQLNHMIATTPKPFVALCDGITMGGGVGLSVHAPFRVATEKTVFAMPETAIGLFPDVGGTFFLPRLDGELGTYLALTGDRLVGSDVVAARVATHFVPSERMPALTDRLCELEVSDWGVVNAAIEEFAEAVPAGGMAINQHRQVIDKCFKGDSIDAICKALELDGSTFALKTLDTLKSMSPMSLHVTLKQIRKGKQLDVAQAFQFEWALVNNVLRHPDFVEGVTAKLINKSATMPAWPSAKQTPEELASLLVPMQHLPALPLARPTTYDQYPHRFLALPAEADVRSVVKGEEQHVGDFAFMSVDEVVEFFATHWPFRHLVADGIKDLNAMRRNAAGANTHQAAPIGDLEMQVGAGKVGVREHVREIVERCCSVDEVKGVKWVWGEAK</sequence>
<evidence type="ECO:0000256" key="3">
    <source>
        <dbReference type="ARBA" id="ARBA00011915"/>
    </source>
</evidence>
<evidence type="ECO:0000256" key="7">
    <source>
        <dbReference type="SAM" id="MobiDB-lite"/>
    </source>
</evidence>
<organism evidence="9 10">
    <name type="scientific">Catenaria anguillulae PL171</name>
    <dbReference type="NCBI Taxonomy" id="765915"/>
    <lineage>
        <taxon>Eukaryota</taxon>
        <taxon>Fungi</taxon>
        <taxon>Fungi incertae sedis</taxon>
        <taxon>Blastocladiomycota</taxon>
        <taxon>Blastocladiomycetes</taxon>
        <taxon>Blastocladiales</taxon>
        <taxon>Catenariaceae</taxon>
        <taxon>Catenaria</taxon>
    </lineage>
</organism>
<evidence type="ECO:0000313" key="9">
    <source>
        <dbReference type="EMBL" id="ORZ35738.1"/>
    </source>
</evidence>
<dbReference type="GO" id="GO:0006574">
    <property type="term" value="P:L-valine catabolic process"/>
    <property type="evidence" value="ECO:0007669"/>
    <property type="project" value="TreeGrafter"/>
</dbReference>
<dbReference type="NCBIfam" id="NF004127">
    <property type="entry name" value="PRK05617.1"/>
    <property type="match status" value="1"/>
</dbReference>
<dbReference type="InterPro" id="IPR032259">
    <property type="entry name" value="HIBYL-CoA-H"/>
</dbReference>
<proteinExistence type="predicted"/>
<dbReference type="AlphaFoldDB" id="A0A1Y2HMB7"/>
<comment type="subcellular location">
    <subcellularLocation>
        <location evidence="2">Mitochondrion</location>
    </subcellularLocation>
</comment>
<comment type="catalytic activity">
    <reaction evidence="1">
        <text>3-hydroxy-2-methylpropanoyl-CoA + H2O = 3-hydroxy-2-methylpropanoate + CoA + H(+)</text>
        <dbReference type="Rhea" id="RHEA:20888"/>
        <dbReference type="ChEBI" id="CHEBI:11805"/>
        <dbReference type="ChEBI" id="CHEBI:15377"/>
        <dbReference type="ChEBI" id="CHEBI:15378"/>
        <dbReference type="ChEBI" id="CHEBI:57287"/>
        <dbReference type="ChEBI" id="CHEBI:57340"/>
        <dbReference type="EC" id="3.1.2.4"/>
    </reaction>
</comment>
<evidence type="ECO:0000256" key="1">
    <source>
        <dbReference type="ARBA" id="ARBA00001709"/>
    </source>
</evidence>
<reference evidence="9 10" key="1">
    <citation type="submission" date="2016-07" db="EMBL/GenBank/DDBJ databases">
        <title>Pervasive Adenine N6-methylation of Active Genes in Fungi.</title>
        <authorList>
            <consortium name="DOE Joint Genome Institute"/>
            <person name="Mondo S.J."/>
            <person name="Dannebaum R.O."/>
            <person name="Kuo R.C."/>
            <person name="Labutti K."/>
            <person name="Haridas S."/>
            <person name="Kuo A."/>
            <person name="Salamov A."/>
            <person name="Ahrendt S.R."/>
            <person name="Lipzen A."/>
            <person name="Sullivan W."/>
            <person name="Andreopoulos W.B."/>
            <person name="Clum A."/>
            <person name="Lindquist E."/>
            <person name="Daum C."/>
            <person name="Ramamoorthy G.K."/>
            <person name="Gryganskyi A."/>
            <person name="Culley D."/>
            <person name="Magnuson J.K."/>
            <person name="James T.Y."/>
            <person name="O'Malley M.A."/>
            <person name="Stajich J.E."/>
            <person name="Spatafora J.W."/>
            <person name="Visel A."/>
            <person name="Grigoriev I.V."/>
        </authorList>
    </citation>
    <scope>NUCLEOTIDE SEQUENCE [LARGE SCALE GENOMIC DNA]</scope>
    <source>
        <strain evidence="9 10">PL171</strain>
    </source>
</reference>
<comment type="caution">
    <text evidence="9">The sequence shown here is derived from an EMBL/GenBank/DDBJ whole genome shotgun (WGS) entry which is preliminary data.</text>
</comment>
<keyword evidence="10" id="KW-1185">Reference proteome</keyword>
<dbReference type="InterPro" id="IPR045004">
    <property type="entry name" value="ECH_dom"/>
</dbReference>
<evidence type="ECO:0000256" key="5">
    <source>
        <dbReference type="ARBA" id="ARBA00023128"/>
    </source>
</evidence>
<dbReference type="OrthoDB" id="1737613at2759"/>
<dbReference type="Pfam" id="PF16113">
    <property type="entry name" value="ECH_2"/>
    <property type="match status" value="1"/>
</dbReference>
<evidence type="ECO:0000256" key="2">
    <source>
        <dbReference type="ARBA" id="ARBA00004173"/>
    </source>
</evidence>
<keyword evidence="5" id="KW-0496">Mitochondrion</keyword>
<dbReference type="STRING" id="765915.A0A1Y2HMB7"/>
<dbReference type="Gene3D" id="3.90.226.10">
    <property type="entry name" value="2-enoyl-CoA Hydratase, Chain A, domain 1"/>
    <property type="match status" value="1"/>
</dbReference>
<accession>A0A1Y2HMB7</accession>
<dbReference type="Proteomes" id="UP000193411">
    <property type="component" value="Unassembled WGS sequence"/>
</dbReference>
<dbReference type="FunFam" id="3.90.226.10:FF:000026">
    <property type="entry name" value="3-hydroxyisobutyryl-CoA hydrolase, mitochondrial"/>
    <property type="match status" value="1"/>
</dbReference>
<dbReference type="PANTHER" id="PTHR43176">
    <property type="entry name" value="3-HYDROXYISOBUTYRYL-COA HYDROLASE-RELATED"/>
    <property type="match status" value="1"/>
</dbReference>
<dbReference type="PANTHER" id="PTHR43176:SF3">
    <property type="entry name" value="3-HYDROXYISOBUTYRYL-COA HYDROLASE, MITOCHONDRIAL"/>
    <property type="match status" value="1"/>
</dbReference>
<evidence type="ECO:0000256" key="6">
    <source>
        <dbReference type="ARBA" id="ARBA00031181"/>
    </source>
</evidence>
<dbReference type="EMBL" id="MCFL01000020">
    <property type="protein sequence ID" value="ORZ35738.1"/>
    <property type="molecule type" value="Genomic_DNA"/>
</dbReference>
<evidence type="ECO:0000313" key="10">
    <source>
        <dbReference type="Proteomes" id="UP000193411"/>
    </source>
</evidence>
<dbReference type="GO" id="GO:0003860">
    <property type="term" value="F:3-hydroxyisobutyryl-CoA hydrolase activity"/>
    <property type="evidence" value="ECO:0007669"/>
    <property type="project" value="UniProtKB-EC"/>
</dbReference>
<dbReference type="SUPFAM" id="SSF52096">
    <property type="entry name" value="ClpP/crotonase"/>
    <property type="match status" value="1"/>
</dbReference>